<sequence length="229" mass="26264">MQMSVASLLNSERICKIEENRRHVKTLLKVVSFLGRQGLASRGHKEPETSKNEGNFLEMLETVCEEDPKLKERINLQYGHYSSREYQNDLVSIYSLRILMCTTEKAKENCFNSIMADETKDISKVEQLAILIRCVDCEEWKIKEKDIGVHHLKDCSAENIANAIFYLLSEQGLDLKYCVGQCYDGANIMSGWRNGVQARVKHQAPYAIYFHCHTHRLNLVLVHSPSIIA</sequence>
<evidence type="ECO:0000313" key="2">
    <source>
        <dbReference type="EMBL" id="KAJ8887036.1"/>
    </source>
</evidence>
<keyword evidence="3" id="KW-1185">Reference proteome</keyword>
<evidence type="ECO:0000313" key="3">
    <source>
        <dbReference type="Proteomes" id="UP001159363"/>
    </source>
</evidence>
<evidence type="ECO:0000259" key="1">
    <source>
        <dbReference type="Pfam" id="PF14291"/>
    </source>
</evidence>
<dbReference type="PANTHER" id="PTHR45749:SF21">
    <property type="entry name" value="DUF4371 DOMAIN-CONTAINING PROTEIN"/>
    <property type="match status" value="1"/>
</dbReference>
<feature type="domain" description="DUF4371" evidence="1">
    <location>
        <begin position="21"/>
        <end position="195"/>
    </location>
</feature>
<dbReference type="InterPro" id="IPR025398">
    <property type="entry name" value="DUF4371"/>
</dbReference>
<dbReference type="EMBL" id="JARBHB010000004">
    <property type="protein sequence ID" value="KAJ8887036.1"/>
    <property type="molecule type" value="Genomic_DNA"/>
</dbReference>
<protein>
    <recommendedName>
        <fullName evidence="1">DUF4371 domain-containing protein</fullName>
    </recommendedName>
</protein>
<comment type="caution">
    <text evidence="2">The sequence shown here is derived from an EMBL/GenBank/DDBJ whole genome shotgun (WGS) entry which is preliminary data.</text>
</comment>
<accession>A0ABQ9HRT4</accession>
<reference evidence="2 3" key="1">
    <citation type="submission" date="2023-02" db="EMBL/GenBank/DDBJ databases">
        <title>LHISI_Scaffold_Assembly.</title>
        <authorList>
            <person name="Stuart O.P."/>
            <person name="Cleave R."/>
            <person name="Magrath M.J.L."/>
            <person name="Mikheyev A.S."/>
        </authorList>
    </citation>
    <scope>NUCLEOTIDE SEQUENCE [LARGE SCALE GENOMIC DNA]</scope>
    <source>
        <strain evidence="2">Daus_M_001</strain>
        <tissue evidence="2">Leg muscle</tissue>
    </source>
</reference>
<dbReference type="Proteomes" id="UP001159363">
    <property type="component" value="Chromosome X"/>
</dbReference>
<name>A0ABQ9HRT4_9NEOP</name>
<proteinExistence type="predicted"/>
<dbReference type="Pfam" id="PF14291">
    <property type="entry name" value="DUF4371"/>
    <property type="match status" value="1"/>
</dbReference>
<gene>
    <name evidence="2" type="ORF">PR048_013251</name>
</gene>
<dbReference type="PANTHER" id="PTHR45749">
    <property type="match status" value="1"/>
</dbReference>
<organism evidence="2 3">
    <name type="scientific">Dryococelus australis</name>
    <dbReference type="NCBI Taxonomy" id="614101"/>
    <lineage>
        <taxon>Eukaryota</taxon>
        <taxon>Metazoa</taxon>
        <taxon>Ecdysozoa</taxon>
        <taxon>Arthropoda</taxon>
        <taxon>Hexapoda</taxon>
        <taxon>Insecta</taxon>
        <taxon>Pterygota</taxon>
        <taxon>Neoptera</taxon>
        <taxon>Polyneoptera</taxon>
        <taxon>Phasmatodea</taxon>
        <taxon>Verophasmatodea</taxon>
        <taxon>Anareolatae</taxon>
        <taxon>Phasmatidae</taxon>
        <taxon>Eurycanthinae</taxon>
        <taxon>Dryococelus</taxon>
    </lineage>
</organism>